<reference evidence="1 2" key="1">
    <citation type="submission" date="2017-08" db="EMBL/GenBank/DDBJ databases">
        <title>Complete genome sequence of Gluconacetobacter saccharivorans CV1 isolated from Fermented Vinegar.</title>
        <authorList>
            <person name="Kim S.-Y."/>
        </authorList>
    </citation>
    <scope>NUCLEOTIDE SEQUENCE [LARGE SCALE GENOMIC DNA]</scope>
    <source>
        <strain evidence="1 2">CV1</strain>
    </source>
</reference>
<dbReference type="Proteomes" id="UP000264120">
    <property type="component" value="Chromosome"/>
</dbReference>
<dbReference type="KEGG" id="ksc:CD178_01275"/>
<evidence type="ECO:0000313" key="2">
    <source>
        <dbReference type="Proteomes" id="UP000264120"/>
    </source>
</evidence>
<organism evidence="1 2">
    <name type="scientific">Komagataeibacter saccharivorans</name>
    <dbReference type="NCBI Taxonomy" id="265959"/>
    <lineage>
        <taxon>Bacteria</taxon>
        <taxon>Pseudomonadati</taxon>
        <taxon>Pseudomonadota</taxon>
        <taxon>Alphaproteobacteria</taxon>
        <taxon>Acetobacterales</taxon>
        <taxon>Acetobacteraceae</taxon>
        <taxon>Komagataeibacter</taxon>
    </lineage>
</organism>
<dbReference type="EMBL" id="CP023036">
    <property type="protein sequence ID" value="AXY22058.1"/>
    <property type="molecule type" value="Genomic_DNA"/>
</dbReference>
<name>A0A347WB15_9PROT</name>
<evidence type="ECO:0000313" key="1">
    <source>
        <dbReference type="EMBL" id="AXY22058.1"/>
    </source>
</evidence>
<keyword evidence="2" id="KW-1185">Reference proteome</keyword>
<proteinExistence type="predicted"/>
<sequence>MHCQWMNTHGLASLLWPRRRGCYQRVSLWFRPDMAWMERPRPLDI</sequence>
<protein>
    <submittedName>
        <fullName evidence="1">Uncharacterized protein</fullName>
    </submittedName>
</protein>
<dbReference type="AlphaFoldDB" id="A0A347WB15"/>
<gene>
    <name evidence="1" type="ORF">CD178_01275</name>
</gene>
<accession>A0A347WB15</accession>